<feature type="compositionally biased region" description="Basic and acidic residues" evidence="7">
    <location>
        <begin position="567"/>
        <end position="585"/>
    </location>
</feature>
<dbReference type="Gene3D" id="1.20.1270.350">
    <property type="entry name" value="Dedicator of cytokinesis N-terminal subdomain"/>
    <property type="match status" value="1"/>
</dbReference>
<dbReference type="GO" id="GO:0007094">
    <property type="term" value="P:mitotic spindle assembly checkpoint signaling"/>
    <property type="evidence" value="ECO:0007669"/>
    <property type="project" value="InterPro"/>
</dbReference>
<dbReference type="Proteomes" id="UP000269221">
    <property type="component" value="Unassembled WGS sequence"/>
</dbReference>
<dbReference type="InterPro" id="IPR032376">
    <property type="entry name" value="DOCK_N"/>
</dbReference>
<dbReference type="Pfam" id="PF16172">
    <property type="entry name" value="DOCK_N"/>
    <property type="match status" value="1"/>
</dbReference>
<comment type="similarity">
    <text evidence="6">Belongs to the DOCK family.</text>
</comment>
<dbReference type="Pfam" id="PF23554">
    <property type="entry name" value="TPR_DOCK"/>
    <property type="match status" value="1"/>
</dbReference>
<dbReference type="InterPro" id="IPR042455">
    <property type="entry name" value="DOCK_N_sub1"/>
</dbReference>
<accession>A0A3M0J676</accession>
<dbReference type="PANTHER" id="PTHR45653:SF6">
    <property type="entry name" value="DEDICATOR OF CYTOKINESIS PROTEIN 2"/>
    <property type="match status" value="1"/>
</dbReference>
<keyword evidence="3" id="KW-0963">Cytoplasm</keyword>
<feature type="region of interest" description="Disordered" evidence="7">
    <location>
        <begin position="477"/>
        <end position="510"/>
    </location>
</feature>
<dbReference type="Pfam" id="PF14429">
    <property type="entry name" value="DOCK-C2"/>
    <property type="match status" value="1"/>
</dbReference>
<keyword evidence="5" id="KW-0995">Kinetochore</keyword>
<sequence>MSIYLQLKAQTSEFTCPDTPKLMRYLEYTIIYDEYRRTQVECKNKVKKYFSGLLEKFEQEKYTLQREIELKNRMLESLNFECDSLKQQQNVQLDKQKEQLDRAYGQEISDLKNKLENLKAELDETRLSEKQLRQKVEHQKEIIAAKSEELHMMSERVHETMSSEMLNLQIELTELQSQKANDEEKLNELQCTKEQLELVNSNLRNQLERLQGEKEEREKEVVFYCNALEKAHEANQELRVQLDQAVQQSLDPTSKGNSLFAEVEDRRAEMERQLISVKVKYQSLQKQHAFNREQLQRMKLQMATLLQLKGSQAESDQLERLQSMLEQKNGEIEDLLMKVRQLEKFKSLYENMEESRPANGTKGSDSENGYYADLLQIKLDNSNKETETLKNELSLQRMKALYESQRVLEFERKLFTNERHLQACQSENMNLRVMLDELKMKYEPEELLKGPKIKKKRERIPVNTTCEYFDSKNSPVKETALTELPTKEGKKMPAKNLEQGDASPKKQPFQTSPLHTALQAIRNIVEPERERKRVKIQDENHIIFTSNSRSGNNSLAPAVPRLTAESRFETTGEDKRETKISTEKKTQKKKHSTFGKVAKENNLKHGLLQKAIYNFKGTGTPQLSLQIGDVVHILESCEDWYKGYLVRYKGAEANKKARFQQVQSMMCDLMEWRSQLLSGTLPKDELKELKQKVTSKIDYGNKVLELDLIVRDEDGNILDPDKTSVISLFHAHEEATNKISERIKEEMDQPDYASYCRMSSSPTHSLYVFVRNFVCRIGEDAELFMSLYDPQKSAIISENYLVRWGSRGFPKEIDMLNNLKVVFTDLGNKDLSRDKIYLVCQIVRVGRMDLRDSNSKKYTQGLRRPFGVAVMDITDIIKGKSESDEEKQHFIPFHPVVAENDFLHSLLSKITASRGDSGGQGLWVTVKMLVGDVIQTRKDYPHLVDRTTVVARKLGFPEIIMPGDIRNDIYITLLYGDFDKYNKTTQRNVEVIMCVCDEEGKVLPNAVCLGAGDKPVSEYRSVVYYQVKQPRWMETLKVAVPIEDMQRIHLRFMFRHRSTQESKDKGEKNFAMAYIRLMREDGTTLHDGIHDLLVLKGDSKKMEDAGAYLTLPSTRLHTENKGATLARSSSIVGGLSISPRDAFYISTLVCSTKLTQNVGLLGLLKWRMKPELLQENLEKLKIVDGEEVVKFLQDTLDALFNIMMEHSHSNEYDILVFDALIYIIGLIADRKFQHFNTVLEAYIQQHFSATLAYKKLMSVLKTYLDTSSRGEQCEPILRTLKALEYVFKFIVRSRTLFSQLYEGKEQTEFEESMRRLFESINNLMKSQHKTAILLQVAALKYIPSVLHDVEMVFDAKLLSQLLYEFFTCIPPVKLQKQKVQSMKEIVRSNLFKKQECRDILLPVITKELRELLEQKEDQQLQVQERKYCVELLHSILEVLSCQDPASTYHHIQEIMVQLLRTVNRTVITMGRDPLILKATVFVFGIEIDILARLGSAAE</sequence>
<evidence type="ECO:0000313" key="10">
    <source>
        <dbReference type="Proteomes" id="UP000269221"/>
    </source>
</evidence>
<dbReference type="InterPro" id="IPR027007">
    <property type="entry name" value="C2_DOCK-type_domain"/>
</dbReference>
<dbReference type="GO" id="GO:0007264">
    <property type="term" value="P:small GTPase-mediated signal transduction"/>
    <property type="evidence" value="ECO:0007669"/>
    <property type="project" value="InterPro"/>
</dbReference>
<keyword evidence="5" id="KW-0498">Mitosis</keyword>
<keyword evidence="5" id="KW-0175">Coiled coil</keyword>
<dbReference type="OrthoDB" id="18896at2759"/>
<dbReference type="GO" id="GO:0051301">
    <property type="term" value="P:cell division"/>
    <property type="evidence" value="ECO:0007669"/>
    <property type="project" value="UniProtKB-KW"/>
</dbReference>
<comment type="function">
    <text evidence="5">Required for the localization of dynein and dynactin to the mitotic kintochore. Dynein is believed to control the initial lateral interaction between the kinetochore and spindle microtubules and to facilitate the subsequent formation of end-on kinetochore-microtubule attachments mediated by the NDC80 complex.</text>
</comment>
<dbReference type="GO" id="GO:0016477">
    <property type="term" value="P:cell migration"/>
    <property type="evidence" value="ECO:0007669"/>
    <property type="project" value="TreeGrafter"/>
</dbReference>
<name>A0A3M0J676_HIRRU</name>
<evidence type="ECO:0000259" key="8">
    <source>
        <dbReference type="PROSITE" id="PS51650"/>
    </source>
</evidence>
<feature type="domain" description="C2 DOCK-type" evidence="8">
    <location>
        <begin position="966"/>
        <end position="1150"/>
    </location>
</feature>
<dbReference type="STRING" id="333673.A0A3M0J676"/>
<protein>
    <recommendedName>
        <fullName evidence="5">Protein Spindly</fullName>
    </recommendedName>
    <alternativeName>
        <fullName evidence="5">Coiled-coil domain-containing protein 99</fullName>
    </alternativeName>
    <alternativeName>
        <fullName evidence="5">Spindle apparatus coiled-coil domain-containing protein 1</fullName>
    </alternativeName>
</protein>
<dbReference type="InterPro" id="IPR036028">
    <property type="entry name" value="SH3-like_dom_sf"/>
</dbReference>
<organism evidence="9 10">
    <name type="scientific">Hirundo rustica rustica</name>
    <dbReference type="NCBI Taxonomy" id="333673"/>
    <lineage>
        <taxon>Eukaryota</taxon>
        <taxon>Metazoa</taxon>
        <taxon>Chordata</taxon>
        <taxon>Craniata</taxon>
        <taxon>Vertebrata</taxon>
        <taxon>Euteleostomi</taxon>
        <taxon>Archelosauria</taxon>
        <taxon>Archosauria</taxon>
        <taxon>Dinosauria</taxon>
        <taxon>Saurischia</taxon>
        <taxon>Theropoda</taxon>
        <taxon>Coelurosauria</taxon>
        <taxon>Aves</taxon>
        <taxon>Neognathae</taxon>
        <taxon>Neoaves</taxon>
        <taxon>Telluraves</taxon>
        <taxon>Australaves</taxon>
        <taxon>Passeriformes</taxon>
        <taxon>Sylvioidea</taxon>
        <taxon>Hirundinidae</taxon>
        <taxon>Hirundo</taxon>
    </lineage>
</organism>
<dbReference type="GO" id="GO:0005085">
    <property type="term" value="F:guanyl-nucleotide exchange factor activity"/>
    <property type="evidence" value="ECO:0007669"/>
    <property type="project" value="InterPro"/>
</dbReference>
<dbReference type="InterPro" id="IPR035892">
    <property type="entry name" value="C2_domain_sf"/>
</dbReference>
<dbReference type="SUPFAM" id="SSF50044">
    <property type="entry name" value="SH3-domain"/>
    <property type="match status" value="1"/>
</dbReference>
<keyword evidence="10" id="KW-1185">Reference proteome</keyword>
<dbReference type="GO" id="GO:0034501">
    <property type="term" value="P:protein localization to kinetochore"/>
    <property type="evidence" value="ECO:0007669"/>
    <property type="project" value="UniProtKB-UniRule"/>
</dbReference>
<dbReference type="GO" id="GO:0005737">
    <property type="term" value="C:cytoplasm"/>
    <property type="evidence" value="ECO:0007669"/>
    <property type="project" value="UniProtKB-SubCell"/>
</dbReference>
<evidence type="ECO:0000256" key="4">
    <source>
        <dbReference type="ARBA" id="ARBA00022553"/>
    </source>
</evidence>
<feature type="coiled-coil region" evidence="5">
    <location>
        <begin position="54"/>
        <end position="345"/>
    </location>
</feature>
<evidence type="ECO:0000256" key="5">
    <source>
        <dbReference type="HAMAP-Rule" id="MF_03041"/>
    </source>
</evidence>
<gene>
    <name evidence="5" type="primary">SPDL1</name>
    <name evidence="5" type="synonym">CCDC99</name>
    <name evidence="9" type="ORF">DUI87_26919</name>
</gene>
<dbReference type="PROSITE" id="PS51650">
    <property type="entry name" value="C2_DOCK"/>
    <property type="match status" value="1"/>
</dbReference>
<dbReference type="InterPro" id="IPR001452">
    <property type="entry name" value="SH3_domain"/>
</dbReference>
<dbReference type="InterPro" id="IPR028593">
    <property type="entry name" value="SPDLY_chordates"/>
</dbReference>
<dbReference type="Gene3D" id="2.60.40.150">
    <property type="entry name" value="C2 domain"/>
    <property type="match status" value="1"/>
</dbReference>
<evidence type="ECO:0000256" key="2">
    <source>
        <dbReference type="ARBA" id="ARBA00022443"/>
    </source>
</evidence>
<dbReference type="GO" id="GO:0005886">
    <property type="term" value="C:plasma membrane"/>
    <property type="evidence" value="ECO:0007669"/>
    <property type="project" value="TreeGrafter"/>
</dbReference>
<dbReference type="GO" id="GO:0007520">
    <property type="term" value="P:myoblast fusion"/>
    <property type="evidence" value="ECO:0007669"/>
    <property type="project" value="TreeGrafter"/>
</dbReference>
<keyword evidence="2" id="KW-0728">SH3 domain</keyword>
<dbReference type="InterPro" id="IPR026791">
    <property type="entry name" value="DOCK"/>
</dbReference>
<dbReference type="InterPro" id="IPR056372">
    <property type="entry name" value="TPR_DOCK"/>
</dbReference>
<comment type="similarity">
    <text evidence="5">Belongs to the Spindly family.</text>
</comment>
<dbReference type="SUPFAM" id="SSF48371">
    <property type="entry name" value="ARM repeat"/>
    <property type="match status" value="1"/>
</dbReference>
<proteinExistence type="inferred from homology"/>
<dbReference type="GO" id="GO:0043515">
    <property type="term" value="F:kinetochore binding"/>
    <property type="evidence" value="ECO:0007669"/>
    <property type="project" value="UniProtKB-UniRule"/>
</dbReference>
<dbReference type="HAMAP" id="MF_03041">
    <property type="entry name" value="SPDLY"/>
    <property type="match status" value="1"/>
</dbReference>
<evidence type="ECO:0000256" key="7">
    <source>
        <dbReference type="SAM" id="MobiDB-lite"/>
    </source>
</evidence>
<evidence type="ECO:0000256" key="1">
    <source>
        <dbReference type="ARBA" id="ARBA00004496"/>
    </source>
</evidence>
<comment type="caution">
    <text evidence="9">The sequence shown here is derived from an EMBL/GenBank/DDBJ whole genome shotgun (WGS) entry which is preliminary data.</text>
</comment>
<dbReference type="PANTHER" id="PTHR45653">
    <property type="entry name" value="DEDICATOR OF CYTOKINESIS"/>
    <property type="match status" value="1"/>
</dbReference>
<dbReference type="Pfam" id="PF00018">
    <property type="entry name" value="SH3_1"/>
    <property type="match status" value="1"/>
</dbReference>
<keyword evidence="5" id="KW-0137">Centromere</keyword>
<reference evidence="9 10" key="1">
    <citation type="submission" date="2018-07" db="EMBL/GenBank/DDBJ databases">
        <title>A high quality draft genome assembly of the barn swallow (H. rustica rustica).</title>
        <authorList>
            <person name="Formenti G."/>
            <person name="Chiara M."/>
            <person name="Poveda L."/>
            <person name="Francoijs K.-J."/>
            <person name="Bonisoli-Alquati A."/>
            <person name="Canova L."/>
            <person name="Gianfranceschi L."/>
            <person name="Horner D.S."/>
            <person name="Saino N."/>
        </authorList>
    </citation>
    <scope>NUCLEOTIDE SEQUENCE [LARGE SCALE GENOMIC DNA]</scope>
    <source>
        <strain evidence="9">Chelidonia</strain>
        <tissue evidence="9">Blood</tissue>
    </source>
</reference>
<keyword evidence="5" id="KW-0132">Cell division</keyword>
<evidence type="ECO:0000256" key="3">
    <source>
        <dbReference type="ARBA" id="ARBA00022490"/>
    </source>
</evidence>
<dbReference type="GO" id="GO:0031267">
    <property type="term" value="F:small GTPase binding"/>
    <property type="evidence" value="ECO:0007669"/>
    <property type="project" value="TreeGrafter"/>
</dbReference>
<keyword evidence="5" id="KW-0158">Chromosome</keyword>
<keyword evidence="5" id="KW-0131">Cell cycle</keyword>
<dbReference type="GO" id="GO:0000940">
    <property type="term" value="C:outer kinetochore"/>
    <property type="evidence" value="ECO:0007669"/>
    <property type="project" value="UniProtKB-UniRule"/>
</dbReference>
<comment type="subcellular location">
    <subcellularLocation>
        <location evidence="5">Chromosome</location>
        <location evidence="5">Centromere</location>
        <location evidence="5">Kinetochore</location>
    </subcellularLocation>
    <subcellularLocation>
        <location evidence="1">Cytoplasm</location>
    </subcellularLocation>
</comment>
<dbReference type="FunFam" id="2.60.40.150:FF:000044">
    <property type="entry name" value="dedicator of cytokinesis protein 1"/>
    <property type="match status" value="1"/>
</dbReference>
<dbReference type="EMBL" id="QRBI01000172">
    <property type="protein sequence ID" value="RMB96851.1"/>
    <property type="molecule type" value="Genomic_DNA"/>
</dbReference>
<dbReference type="InterPro" id="IPR016024">
    <property type="entry name" value="ARM-type_fold"/>
</dbReference>
<keyword evidence="4" id="KW-0597">Phosphoprotein</keyword>
<evidence type="ECO:0000256" key="6">
    <source>
        <dbReference type="PROSITE-ProRule" id="PRU00983"/>
    </source>
</evidence>
<evidence type="ECO:0000313" key="9">
    <source>
        <dbReference type="EMBL" id="RMB96851.1"/>
    </source>
</evidence>
<feature type="region of interest" description="Disordered" evidence="7">
    <location>
        <begin position="567"/>
        <end position="592"/>
    </location>
</feature>